<evidence type="ECO:0000256" key="1">
    <source>
        <dbReference type="SAM" id="Phobius"/>
    </source>
</evidence>
<reference evidence="2 3" key="1">
    <citation type="submission" date="2015-07" db="EMBL/GenBank/DDBJ databases">
        <title>Comparative genomics of the Sigatoka disease complex on banana suggests a link between parallel evolutionary changes in Pseudocercospora fijiensis and Pseudocercospora eumusae and increased virulence on the banana host.</title>
        <authorList>
            <person name="Chang T.-C."/>
            <person name="Salvucci A."/>
            <person name="Crous P.W."/>
            <person name="Stergiopoulos I."/>
        </authorList>
    </citation>
    <scope>NUCLEOTIDE SEQUENCE [LARGE SCALE GENOMIC DNA]</scope>
    <source>
        <strain evidence="2 3">CBS 116634</strain>
    </source>
</reference>
<sequence length="483" mass="55233">MPSESPAEEEAFFDKSRNTTLLPSTGDLRALETFWTIWPIQRKCLLAFVIVYGIVLLQVRKAARRDPTSLFFDPDIGFERIYSVQREAEARAFVDKWNSMHPYQASTANQSICVGIPTAQRANVSYVETTVGSILAGLSPEERGELYILPFIAHLDPQIHPAYQTSWLHGATDDVLVYDLERKERKYVAYLEEFEKNHHKKSLVDYKYILNACHQVGTPFIMIVEDDVLAAAGWYAHLKAALRTKVRRSITESSLYLRLFYTEVNFGWNKESWLGYLIYSTFLEGLVAGILILLRRRRSPIRRLLTPSCCITSLAIYVPLLILLFFATGRLTLFPLAHGLQPMDQYGCCSQALLYPRDQVPDLITRFEQELSGTNLRKGVDALIETYADETGLKRWAVVPSLFQHVSTRSGKQIKPEKWTKWRRTASAPERIWNFEFEKWWMDHHTGGAAEAREDHQIDEAVKNGDETIESTIEASTATTLIA</sequence>
<dbReference type="PANTHER" id="PTHR31410:SF1">
    <property type="entry name" value="POST-GPI ATTACHMENT TO PROTEINS FACTOR 4"/>
    <property type="match status" value="1"/>
</dbReference>
<dbReference type="PANTHER" id="PTHR31410">
    <property type="entry name" value="TRANSMEMBRANE PROTEIN 246"/>
    <property type="match status" value="1"/>
</dbReference>
<dbReference type="AlphaFoldDB" id="A0A139HHA4"/>
<dbReference type="OrthoDB" id="2016523at2759"/>
<keyword evidence="1" id="KW-0472">Membrane</keyword>
<dbReference type="InterPro" id="IPR029675">
    <property type="entry name" value="PGAP4"/>
</dbReference>
<evidence type="ECO:0000313" key="2">
    <source>
        <dbReference type="EMBL" id="KXT01838.1"/>
    </source>
</evidence>
<dbReference type="GO" id="GO:0006506">
    <property type="term" value="P:GPI anchor biosynthetic process"/>
    <property type="evidence" value="ECO:0007669"/>
    <property type="project" value="InterPro"/>
</dbReference>
<organism evidence="2 3">
    <name type="scientific">Pseudocercospora musae</name>
    <dbReference type="NCBI Taxonomy" id="113226"/>
    <lineage>
        <taxon>Eukaryota</taxon>
        <taxon>Fungi</taxon>
        <taxon>Dikarya</taxon>
        <taxon>Ascomycota</taxon>
        <taxon>Pezizomycotina</taxon>
        <taxon>Dothideomycetes</taxon>
        <taxon>Dothideomycetidae</taxon>
        <taxon>Mycosphaerellales</taxon>
        <taxon>Mycosphaerellaceae</taxon>
        <taxon>Pseudocercospora</taxon>
    </lineage>
</organism>
<dbReference type="GO" id="GO:0000139">
    <property type="term" value="C:Golgi membrane"/>
    <property type="evidence" value="ECO:0007669"/>
    <property type="project" value="InterPro"/>
</dbReference>
<dbReference type="CDD" id="cd22189">
    <property type="entry name" value="PGAP4-like_fungal"/>
    <property type="match status" value="1"/>
</dbReference>
<feature type="transmembrane region" description="Helical" evidence="1">
    <location>
        <begin position="305"/>
        <end position="327"/>
    </location>
</feature>
<name>A0A139HHA4_9PEZI</name>
<keyword evidence="3" id="KW-1185">Reference proteome</keyword>
<keyword evidence="1" id="KW-0812">Transmembrane</keyword>
<evidence type="ECO:0000313" key="3">
    <source>
        <dbReference type="Proteomes" id="UP000073492"/>
    </source>
</evidence>
<proteinExistence type="predicted"/>
<dbReference type="EMBL" id="LFZO01000642">
    <property type="protein sequence ID" value="KXT01838.1"/>
    <property type="molecule type" value="Genomic_DNA"/>
</dbReference>
<dbReference type="GO" id="GO:0016757">
    <property type="term" value="F:glycosyltransferase activity"/>
    <property type="evidence" value="ECO:0007669"/>
    <property type="project" value="InterPro"/>
</dbReference>
<evidence type="ECO:0008006" key="4">
    <source>
        <dbReference type="Google" id="ProtNLM"/>
    </source>
</evidence>
<comment type="caution">
    <text evidence="2">The sequence shown here is derived from an EMBL/GenBank/DDBJ whole genome shotgun (WGS) entry which is preliminary data.</text>
</comment>
<protein>
    <recommendedName>
        <fullName evidence="4">Integral membrane protein</fullName>
    </recommendedName>
</protein>
<keyword evidence="1" id="KW-1133">Transmembrane helix</keyword>
<accession>A0A139HHA4</accession>
<feature type="transmembrane region" description="Helical" evidence="1">
    <location>
        <begin position="273"/>
        <end position="293"/>
    </location>
</feature>
<dbReference type="Proteomes" id="UP000073492">
    <property type="component" value="Unassembled WGS sequence"/>
</dbReference>
<gene>
    <name evidence="2" type="ORF">AC579_9407</name>
</gene>